<gene>
    <name evidence="2" type="ORF">PFL603g_03494</name>
</gene>
<evidence type="ECO:0000256" key="1">
    <source>
        <dbReference type="SAM" id="MobiDB-lite"/>
    </source>
</evidence>
<accession>A0A109KQ64</accession>
<protein>
    <submittedName>
        <fullName evidence="2">Uncharacterized protein</fullName>
    </submittedName>
</protein>
<evidence type="ECO:0000313" key="2">
    <source>
        <dbReference type="EMBL" id="KWV73384.1"/>
    </source>
</evidence>
<organism evidence="2 3">
    <name type="scientific">Pseudomonas fluorescens</name>
    <dbReference type="NCBI Taxonomy" id="294"/>
    <lineage>
        <taxon>Bacteria</taxon>
        <taxon>Pseudomonadati</taxon>
        <taxon>Pseudomonadota</taxon>
        <taxon>Gammaproteobacteria</taxon>
        <taxon>Pseudomonadales</taxon>
        <taxon>Pseudomonadaceae</taxon>
        <taxon>Pseudomonas</taxon>
    </lineage>
</organism>
<dbReference type="Proteomes" id="UP000063434">
    <property type="component" value="Unassembled WGS sequence"/>
</dbReference>
<proteinExistence type="predicted"/>
<sequence length="101" mass="11010">MTSTNRDSSGRFGAGNKASPGRPKLTEMEIATRECLRVIDDSTPLLLANALERAERGEPELMGPALTILGEILKARNLETEQRMRAEDRAFAELSLGASTH</sequence>
<reference evidence="2 3" key="1">
    <citation type="submission" date="2015-05" db="EMBL/GenBank/DDBJ databases">
        <title>A genomic and transcriptomic approach to investigate the blue pigment phenotype in Pseudomonas fluorescens.</title>
        <authorList>
            <person name="Andreani N.A."/>
            <person name="Cardazzo B."/>
        </authorList>
    </citation>
    <scope>NUCLEOTIDE SEQUENCE [LARGE SCALE GENOMIC DNA]</scope>
    <source>
        <strain evidence="2 3">Ps_40</strain>
    </source>
</reference>
<name>A0A109KQ64_PSEFL</name>
<dbReference type="RefSeq" id="WP_060766080.1">
    <property type="nucleotide sequence ID" value="NZ_LCYC01000048.1"/>
</dbReference>
<dbReference type="EMBL" id="LCYC01000048">
    <property type="protein sequence ID" value="KWV73384.1"/>
    <property type="molecule type" value="Genomic_DNA"/>
</dbReference>
<feature type="region of interest" description="Disordered" evidence="1">
    <location>
        <begin position="1"/>
        <end position="26"/>
    </location>
</feature>
<comment type="caution">
    <text evidence="2">The sequence shown here is derived from an EMBL/GenBank/DDBJ whole genome shotgun (WGS) entry which is preliminary data.</text>
</comment>
<dbReference type="PATRIC" id="fig|294.195.peg.3745"/>
<dbReference type="AlphaFoldDB" id="A0A109KQ64"/>
<evidence type="ECO:0000313" key="3">
    <source>
        <dbReference type="Proteomes" id="UP000063434"/>
    </source>
</evidence>